<dbReference type="CDD" id="cd08423">
    <property type="entry name" value="PBP2_LTTR_like_6"/>
    <property type="match status" value="1"/>
</dbReference>
<dbReference type="GO" id="GO:0003677">
    <property type="term" value="F:DNA binding"/>
    <property type="evidence" value="ECO:0007669"/>
    <property type="project" value="UniProtKB-KW"/>
</dbReference>
<organism evidence="6 7">
    <name type="scientific">Patulibacter medicamentivorans</name>
    <dbReference type="NCBI Taxonomy" id="1097667"/>
    <lineage>
        <taxon>Bacteria</taxon>
        <taxon>Bacillati</taxon>
        <taxon>Actinomycetota</taxon>
        <taxon>Thermoleophilia</taxon>
        <taxon>Solirubrobacterales</taxon>
        <taxon>Patulibacteraceae</taxon>
        <taxon>Patulibacter</taxon>
    </lineage>
</organism>
<dbReference type="PANTHER" id="PTHR30346:SF29">
    <property type="entry name" value="LYSR SUBSTRATE-BINDING"/>
    <property type="match status" value="1"/>
</dbReference>
<dbReference type="InterPro" id="IPR005119">
    <property type="entry name" value="LysR_subst-bd"/>
</dbReference>
<comment type="similarity">
    <text evidence="1">Belongs to the LysR transcriptional regulatory family.</text>
</comment>
<evidence type="ECO:0000259" key="5">
    <source>
        <dbReference type="PROSITE" id="PS50931"/>
    </source>
</evidence>
<keyword evidence="7" id="KW-1185">Reference proteome</keyword>
<protein>
    <submittedName>
        <fullName evidence="6">Putative LysR-family transcriptional regulator</fullName>
    </submittedName>
</protein>
<evidence type="ECO:0000313" key="6">
    <source>
        <dbReference type="EMBL" id="EHN08944.1"/>
    </source>
</evidence>
<dbReference type="AlphaFoldDB" id="H0EBJ7"/>
<dbReference type="Pfam" id="PF03466">
    <property type="entry name" value="LysR_substrate"/>
    <property type="match status" value="1"/>
</dbReference>
<dbReference type="PRINTS" id="PR00039">
    <property type="entry name" value="HTHLYSR"/>
</dbReference>
<feature type="domain" description="HTH lysR-type" evidence="5">
    <location>
        <begin position="1"/>
        <end position="58"/>
    </location>
</feature>
<evidence type="ECO:0000313" key="7">
    <source>
        <dbReference type="Proteomes" id="UP000005143"/>
    </source>
</evidence>
<dbReference type="SUPFAM" id="SSF53850">
    <property type="entry name" value="Periplasmic binding protein-like II"/>
    <property type="match status" value="1"/>
</dbReference>
<dbReference type="EMBL" id="AGUD01000309">
    <property type="protein sequence ID" value="EHN08944.1"/>
    <property type="molecule type" value="Genomic_DNA"/>
</dbReference>
<dbReference type="Proteomes" id="UP000005143">
    <property type="component" value="Unassembled WGS sequence"/>
</dbReference>
<keyword evidence="4" id="KW-0804">Transcription</keyword>
<dbReference type="PROSITE" id="PS50931">
    <property type="entry name" value="HTH_LYSR"/>
    <property type="match status" value="1"/>
</dbReference>
<sequence>MELLHLRVLREVARRGSISAAADALDYTQPAVSRQLAMLERQTGQPLVERTPRGARLTVAGEALLRHAEEILARVDAADAEMQAIATMRGGQVRVSAFPSTVGSFVPSGLRAFGDRYPDVCVKFELAEPAPGLDLLRQGQLDVAVTSLGASPGPPPGFRATRLIDDPLYCALPPDHPLADLDEVPIAALAGEPLVLGSPRTCPDCDVMQQACEAEGFVPNRAYLADDYGASLGLVAAGLAVAMIPELALRALRNDVVIRPLEQRIVRRIVAMTAETAADSKVNDAMVTALSDAAAAYAATEQARAAAEA</sequence>
<comment type="caution">
    <text evidence="6">The sequence shown here is derived from an EMBL/GenBank/DDBJ whole genome shotgun (WGS) entry which is preliminary data.</text>
</comment>
<accession>H0EBJ7</accession>
<dbReference type="Pfam" id="PF00126">
    <property type="entry name" value="HTH_1"/>
    <property type="match status" value="1"/>
</dbReference>
<dbReference type="GO" id="GO:0032993">
    <property type="term" value="C:protein-DNA complex"/>
    <property type="evidence" value="ECO:0007669"/>
    <property type="project" value="TreeGrafter"/>
</dbReference>
<dbReference type="SUPFAM" id="SSF46785">
    <property type="entry name" value="Winged helix' DNA-binding domain"/>
    <property type="match status" value="1"/>
</dbReference>
<dbReference type="RefSeq" id="WP_007579017.1">
    <property type="nucleotide sequence ID" value="NZ_AGUD01000309.1"/>
</dbReference>
<dbReference type="InterPro" id="IPR036390">
    <property type="entry name" value="WH_DNA-bd_sf"/>
</dbReference>
<name>H0EBJ7_9ACTN</name>
<dbReference type="FunFam" id="1.10.10.10:FF:000001">
    <property type="entry name" value="LysR family transcriptional regulator"/>
    <property type="match status" value="1"/>
</dbReference>
<keyword evidence="3" id="KW-0238">DNA-binding</keyword>
<dbReference type="Gene3D" id="1.10.10.10">
    <property type="entry name" value="Winged helix-like DNA-binding domain superfamily/Winged helix DNA-binding domain"/>
    <property type="match status" value="1"/>
</dbReference>
<keyword evidence="2" id="KW-0805">Transcription regulation</keyword>
<dbReference type="InterPro" id="IPR036388">
    <property type="entry name" value="WH-like_DNA-bd_sf"/>
</dbReference>
<evidence type="ECO:0000256" key="2">
    <source>
        <dbReference type="ARBA" id="ARBA00023015"/>
    </source>
</evidence>
<dbReference type="PANTHER" id="PTHR30346">
    <property type="entry name" value="TRANSCRIPTIONAL DUAL REGULATOR HCAR-RELATED"/>
    <property type="match status" value="1"/>
</dbReference>
<dbReference type="InterPro" id="IPR000847">
    <property type="entry name" value="LysR_HTH_N"/>
</dbReference>
<evidence type="ECO:0000256" key="3">
    <source>
        <dbReference type="ARBA" id="ARBA00023125"/>
    </source>
</evidence>
<evidence type="ECO:0000256" key="1">
    <source>
        <dbReference type="ARBA" id="ARBA00009437"/>
    </source>
</evidence>
<proteinExistence type="inferred from homology"/>
<evidence type="ECO:0000256" key="4">
    <source>
        <dbReference type="ARBA" id="ARBA00023163"/>
    </source>
</evidence>
<dbReference type="GO" id="GO:0003700">
    <property type="term" value="F:DNA-binding transcription factor activity"/>
    <property type="evidence" value="ECO:0007669"/>
    <property type="project" value="InterPro"/>
</dbReference>
<dbReference type="Gene3D" id="3.40.190.10">
    <property type="entry name" value="Periplasmic binding protein-like II"/>
    <property type="match status" value="2"/>
</dbReference>
<gene>
    <name evidence="6" type="ORF">PAI11_42290</name>
</gene>
<reference evidence="6 7" key="1">
    <citation type="journal article" date="2013" name="Biodegradation">
        <title>Quantitative proteomic analysis of ibuprofen-degrading Patulibacter sp. strain I11.</title>
        <authorList>
            <person name="Almeida B."/>
            <person name="Kjeldal H."/>
            <person name="Lolas I."/>
            <person name="Knudsen A.D."/>
            <person name="Carvalho G."/>
            <person name="Nielsen K.L."/>
            <person name="Barreto Crespo M.T."/>
            <person name="Stensballe A."/>
            <person name="Nielsen J.L."/>
        </authorList>
    </citation>
    <scope>NUCLEOTIDE SEQUENCE [LARGE SCALE GENOMIC DNA]</scope>
    <source>
        <strain evidence="6 7">I11</strain>
    </source>
</reference>